<protein>
    <submittedName>
        <fullName evidence="2">Uncharacterized protein</fullName>
    </submittedName>
</protein>
<keyword evidence="1" id="KW-0472">Membrane</keyword>
<accession>A0A195ES73</accession>
<name>A0A195ES73_9HYME</name>
<reference evidence="2 3" key="1">
    <citation type="submission" date="2016-03" db="EMBL/GenBank/DDBJ databases">
        <title>Trachymyrmex septentrionalis WGS genome.</title>
        <authorList>
            <person name="Nygaard S."/>
            <person name="Hu H."/>
            <person name="Boomsma J."/>
            <person name="Zhang G."/>
        </authorList>
    </citation>
    <scope>NUCLEOTIDE SEQUENCE [LARGE SCALE GENOMIC DNA]</scope>
    <source>
        <strain evidence="2">Tsep2-gDNA-1</strain>
        <tissue evidence="2">Whole body</tissue>
    </source>
</reference>
<gene>
    <name evidence="2" type="ORF">ALC56_14912</name>
</gene>
<keyword evidence="1" id="KW-1133">Transmembrane helix</keyword>
<keyword evidence="3" id="KW-1185">Reference proteome</keyword>
<feature type="transmembrane region" description="Helical" evidence="1">
    <location>
        <begin position="57"/>
        <end position="79"/>
    </location>
</feature>
<evidence type="ECO:0000313" key="2">
    <source>
        <dbReference type="EMBL" id="KYN31100.1"/>
    </source>
</evidence>
<evidence type="ECO:0000256" key="1">
    <source>
        <dbReference type="SAM" id="Phobius"/>
    </source>
</evidence>
<dbReference type="EMBL" id="KQ981993">
    <property type="protein sequence ID" value="KYN31100.1"/>
    <property type="molecule type" value="Genomic_DNA"/>
</dbReference>
<proteinExistence type="predicted"/>
<keyword evidence="1" id="KW-0812">Transmembrane</keyword>
<evidence type="ECO:0000313" key="3">
    <source>
        <dbReference type="Proteomes" id="UP000078541"/>
    </source>
</evidence>
<sequence>MTGTHVPIALRYCSTDGEVPILPVHVMYESTCLRDTISPVDFLNFFNWRKKYQNLDLATIASGANILILYSGVVFSFSVGSLRPIT</sequence>
<dbReference type="Proteomes" id="UP000078541">
    <property type="component" value="Unassembled WGS sequence"/>
</dbReference>
<dbReference type="AlphaFoldDB" id="A0A195ES73"/>
<organism evidence="2 3">
    <name type="scientific">Trachymyrmex septentrionalis</name>
    <dbReference type="NCBI Taxonomy" id="34720"/>
    <lineage>
        <taxon>Eukaryota</taxon>
        <taxon>Metazoa</taxon>
        <taxon>Ecdysozoa</taxon>
        <taxon>Arthropoda</taxon>
        <taxon>Hexapoda</taxon>
        <taxon>Insecta</taxon>
        <taxon>Pterygota</taxon>
        <taxon>Neoptera</taxon>
        <taxon>Endopterygota</taxon>
        <taxon>Hymenoptera</taxon>
        <taxon>Apocrita</taxon>
        <taxon>Aculeata</taxon>
        <taxon>Formicoidea</taxon>
        <taxon>Formicidae</taxon>
        <taxon>Myrmicinae</taxon>
        <taxon>Trachymyrmex</taxon>
    </lineage>
</organism>